<dbReference type="AlphaFoldDB" id="A0A3B6LUK1"/>
<reference evidence="2" key="2">
    <citation type="submission" date="2018-10" db="UniProtKB">
        <authorList>
            <consortium name="EnsemblPlants"/>
        </authorList>
    </citation>
    <scope>IDENTIFICATION</scope>
</reference>
<proteinExistence type="predicted"/>
<sequence length="274" mass="30869">MLAAGADRTLPPGATALEIPTPSDRPAFVTRPSYGNIPPAATAVYLPPEMLTEPRATRIKAYLNFTADPEAEYYARRLAYAYITPPEAPCRAKPGPFIRRVFRTLALDLPQNFELLPPARGADATVRFRTPDFREAALGRQPFVLDGVTVKLLRDEETPGVRRASNDYIVHAALRDYPIEQRTVEWIKSNCCRFGYVREIDPACYAAPDLATVRVVLELEHPREIPHELRIDYYDEYGSTSVVPVEILRVWHRSHSYDANGQYVPLFQAQVEAA</sequence>
<dbReference type="EnsemblPlants" id="TraesCS5B02G471800.1">
    <property type="protein sequence ID" value="TraesCS5B02G471800.1.cds1"/>
    <property type="gene ID" value="TraesCS5B02G471800"/>
</dbReference>
<feature type="region of interest" description="Disordered" evidence="1">
    <location>
        <begin position="1"/>
        <end position="25"/>
    </location>
</feature>
<dbReference type="PANTHER" id="PTHR34303">
    <property type="entry name" value="OS01G0890400 PROTEIN-RELATED"/>
    <property type="match status" value="1"/>
</dbReference>
<dbReference type="Gramene" id="TraesCS5B02G471800.1">
    <property type="protein sequence ID" value="TraesCS5B02G471800.1.cds1"/>
    <property type="gene ID" value="TraesCS5B02G471800"/>
</dbReference>
<dbReference type="Gramene" id="TraesNOR5B03G03019390.1">
    <property type="protein sequence ID" value="TraesNOR5B03G03019390.1.CDS1"/>
    <property type="gene ID" value="TraesNOR5B03G03019390"/>
</dbReference>
<dbReference type="Proteomes" id="UP000019116">
    <property type="component" value="Chromosome 5B"/>
</dbReference>
<dbReference type="Gramene" id="TraesCS5B03G1153600.1">
    <property type="protein sequence ID" value="TraesCS5B03G1153600.1.CDS1"/>
    <property type="gene ID" value="TraesCS5B03G1153600"/>
</dbReference>
<evidence type="ECO:0000256" key="1">
    <source>
        <dbReference type="SAM" id="MobiDB-lite"/>
    </source>
</evidence>
<accession>A0A3B6LUK1</accession>
<protein>
    <submittedName>
        <fullName evidence="2">Uncharacterized protein</fullName>
    </submittedName>
</protein>
<reference evidence="2" key="1">
    <citation type="submission" date="2018-08" db="EMBL/GenBank/DDBJ databases">
        <authorList>
            <person name="Rossello M."/>
        </authorList>
    </citation>
    <scope>NUCLEOTIDE SEQUENCE [LARGE SCALE GENOMIC DNA]</scope>
    <source>
        <strain evidence="2">cv. Chinese Spring</strain>
    </source>
</reference>
<dbReference type="PANTHER" id="PTHR34303:SF6">
    <property type="entry name" value="OS01G0890400 PROTEIN"/>
    <property type="match status" value="1"/>
</dbReference>
<organism evidence="2">
    <name type="scientific">Triticum aestivum</name>
    <name type="common">Wheat</name>
    <dbReference type="NCBI Taxonomy" id="4565"/>
    <lineage>
        <taxon>Eukaryota</taxon>
        <taxon>Viridiplantae</taxon>
        <taxon>Streptophyta</taxon>
        <taxon>Embryophyta</taxon>
        <taxon>Tracheophyta</taxon>
        <taxon>Spermatophyta</taxon>
        <taxon>Magnoliopsida</taxon>
        <taxon>Liliopsida</taxon>
        <taxon>Poales</taxon>
        <taxon>Poaceae</taxon>
        <taxon>BOP clade</taxon>
        <taxon>Pooideae</taxon>
        <taxon>Triticodae</taxon>
        <taxon>Triticeae</taxon>
        <taxon>Triticinae</taxon>
        <taxon>Triticum</taxon>
    </lineage>
</organism>
<evidence type="ECO:0000313" key="2">
    <source>
        <dbReference type="EnsemblPlants" id="TraesCS5B02G471800.1.cds1"/>
    </source>
</evidence>
<keyword evidence="3" id="KW-1185">Reference proteome</keyword>
<name>A0A3B6LUK1_WHEAT</name>
<evidence type="ECO:0000313" key="3">
    <source>
        <dbReference type="Proteomes" id="UP000019116"/>
    </source>
</evidence>